<evidence type="ECO:0000259" key="9">
    <source>
        <dbReference type="PROSITE" id="PS51384"/>
    </source>
</evidence>
<dbReference type="PROSITE" id="PS00197">
    <property type="entry name" value="2FE2S_FER_1"/>
    <property type="match status" value="1"/>
</dbReference>
<dbReference type="InterPro" id="IPR036010">
    <property type="entry name" value="2Fe-2S_ferredoxin-like_sf"/>
</dbReference>
<keyword evidence="11" id="KW-1185">Reference proteome</keyword>
<feature type="domain" description="FAD-binding FR-type" evidence="9">
    <location>
        <begin position="3"/>
        <end position="105"/>
    </location>
</feature>
<dbReference type="Gene3D" id="2.40.30.10">
    <property type="entry name" value="Translation factors"/>
    <property type="match status" value="1"/>
</dbReference>
<dbReference type="InterPro" id="IPR001041">
    <property type="entry name" value="2Fe-2S_ferredoxin-type"/>
</dbReference>
<keyword evidence="4" id="KW-0479">Metal-binding</keyword>
<keyword evidence="6" id="KW-0408">Iron</keyword>
<dbReference type="InterPro" id="IPR039261">
    <property type="entry name" value="FNR_nucleotide-bd"/>
</dbReference>
<keyword evidence="2" id="KW-0285">Flavoprotein</keyword>
<dbReference type="PROSITE" id="PS51384">
    <property type="entry name" value="FAD_FR"/>
    <property type="match status" value="1"/>
</dbReference>
<name>A0A3S2VK86_9ACTN</name>
<dbReference type="SUPFAM" id="SSF54292">
    <property type="entry name" value="2Fe-2S ferredoxin-like"/>
    <property type="match status" value="1"/>
</dbReference>
<accession>A0A3S2VK86</accession>
<evidence type="ECO:0000256" key="5">
    <source>
        <dbReference type="ARBA" id="ARBA00023002"/>
    </source>
</evidence>
<dbReference type="InterPro" id="IPR017927">
    <property type="entry name" value="FAD-bd_FR_type"/>
</dbReference>
<protein>
    <submittedName>
        <fullName evidence="10">Oxidoreductase</fullName>
    </submittedName>
</protein>
<dbReference type="InterPro" id="IPR012675">
    <property type="entry name" value="Beta-grasp_dom_sf"/>
</dbReference>
<dbReference type="Pfam" id="PF00111">
    <property type="entry name" value="Fer2"/>
    <property type="match status" value="1"/>
</dbReference>
<dbReference type="Gene3D" id="3.10.20.30">
    <property type="match status" value="1"/>
</dbReference>
<dbReference type="EMBL" id="RZYA01000002">
    <property type="protein sequence ID" value="RVU27851.1"/>
    <property type="molecule type" value="Genomic_DNA"/>
</dbReference>
<evidence type="ECO:0000256" key="1">
    <source>
        <dbReference type="ARBA" id="ARBA00001974"/>
    </source>
</evidence>
<keyword evidence="5" id="KW-0560">Oxidoreductase</keyword>
<dbReference type="GO" id="GO:0046872">
    <property type="term" value="F:metal ion binding"/>
    <property type="evidence" value="ECO:0007669"/>
    <property type="project" value="UniProtKB-KW"/>
</dbReference>
<dbReference type="InterPro" id="IPR017938">
    <property type="entry name" value="Riboflavin_synthase-like_b-brl"/>
</dbReference>
<evidence type="ECO:0000256" key="7">
    <source>
        <dbReference type="ARBA" id="ARBA00023014"/>
    </source>
</evidence>
<comment type="caution">
    <text evidence="10">The sequence shown here is derived from an EMBL/GenBank/DDBJ whole genome shotgun (WGS) entry which is preliminary data.</text>
</comment>
<keyword evidence="7" id="KW-0411">Iron-sulfur</keyword>
<gene>
    <name evidence="10" type="ORF">EOT10_06085</name>
</gene>
<reference evidence="10 11" key="1">
    <citation type="submission" date="2019-01" db="EMBL/GenBank/DDBJ databases">
        <title>Genome sequences of Streptomyces and Rhizobium isolates collected from root and soil.</title>
        <authorList>
            <person name="Chhettri S."/>
            <person name="Sevigny J.L."/>
            <person name="Sen A."/>
            <person name="Ennis N."/>
            <person name="Tisa L."/>
        </authorList>
    </citation>
    <scope>NUCLEOTIDE SEQUENCE [LARGE SCALE GENOMIC DNA]</scope>
    <source>
        <strain evidence="10 11">San01</strain>
    </source>
</reference>
<dbReference type="PRINTS" id="PR00409">
    <property type="entry name" value="PHDIOXRDTASE"/>
</dbReference>
<dbReference type="PANTHER" id="PTHR47354">
    <property type="entry name" value="NADH OXIDOREDUCTASE HCR"/>
    <property type="match status" value="1"/>
</dbReference>
<evidence type="ECO:0000313" key="11">
    <source>
        <dbReference type="Proteomes" id="UP000283128"/>
    </source>
</evidence>
<dbReference type="CDD" id="cd00207">
    <property type="entry name" value="fer2"/>
    <property type="match status" value="1"/>
</dbReference>
<keyword evidence="3" id="KW-0001">2Fe-2S</keyword>
<dbReference type="PANTHER" id="PTHR47354:SF1">
    <property type="entry name" value="CARNITINE MONOOXYGENASE REDUCTASE SUBUNIT"/>
    <property type="match status" value="1"/>
</dbReference>
<dbReference type="InterPro" id="IPR050415">
    <property type="entry name" value="MRET"/>
</dbReference>
<dbReference type="AlphaFoldDB" id="A0A3S2VK86"/>
<sequence length="320" mass="34400">MTGDFIDVRVTEVRTEADRVVSLRLARGDQGDLPSWEPGAHIEVATDDGTIRHYSLCSDPADTRSWRIAVLREKNGRGGSERLHTIARPGLRLAVRGPRHTFPYRPGRERILFVAGGIGITPILPMLAAAERAGADWRLLYLGAAESSMAFVPELRPYGDRVDVLPAARTGPVDLEALVARHTAGGPAHLVACGPPRLLDALEELAAARSELTLSSERFSPQAPAAATAAGEDKGFDVETRDGRVVTVAPDESILDALDRAGVRTLSSCRQGTCGTCETPVLAGVPEHRDDLLTEQEHAENRTMLLCVSRSAGPRLTLDV</sequence>
<evidence type="ECO:0000256" key="2">
    <source>
        <dbReference type="ARBA" id="ARBA00022630"/>
    </source>
</evidence>
<dbReference type="CDD" id="cd06185">
    <property type="entry name" value="PDR_like"/>
    <property type="match status" value="1"/>
</dbReference>
<proteinExistence type="predicted"/>
<evidence type="ECO:0000313" key="10">
    <source>
        <dbReference type="EMBL" id="RVU27851.1"/>
    </source>
</evidence>
<dbReference type="RefSeq" id="WP_127827007.1">
    <property type="nucleotide sequence ID" value="NZ_RZYA01000002.1"/>
</dbReference>
<dbReference type="PROSITE" id="PS51085">
    <property type="entry name" value="2FE2S_FER_2"/>
    <property type="match status" value="1"/>
</dbReference>
<dbReference type="Proteomes" id="UP000283128">
    <property type="component" value="Unassembled WGS sequence"/>
</dbReference>
<dbReference type="Gene3D" id="3.40.50.80">
    <property type="entry name" value="Nucleotide-binding domain of ferredoxin-NADP reductase (FNR) module"/>
    <property type="match status" value="1"/>
</dbReference>
<feature type="domain" description="2Fe-2S ferredoxin-type" evidence="8">
    <location>
        <begin position="234"/>
        <end position="320"/>
    </location>
</feature>
<dbReference type="GO" id="GO:0016491">
    <property type="term" value="F:oxidoreductase activity"/>
    <property type="evidence" value="ECO:0007669"/>
    <property type="project" value="UniProtKB-KW"/>
</dbReference>
<dbReference type="SUPFAM" id="SSF63380">
    <property type="entry name" value="Riboflavin synthase domain-like"/>
    <property type="match status" value="1"/>
</dbReference>
<comment type="cofactor">
    <cofactor evidence="1">
        <name>FAD</name>
        <dbReference type="ChEBI" id="CHEBI:57692"/>
    </cofactor>
</comment>
<dbReference type="SUPFAM" id="SSF52343">
    <property type="entry name" value="Ferredoxin reductase-like, C-terminal NADP-linked domain"/>
    <property type="match status" value="1"/>
</dbReference>
<evidence type="ECO:0000256" key="6">
    <source>
        <dbReference type="ARBA" id="ARBA00023004"/>
    </source>
</evidence>
<dbReference type="GO" id="GO:0051537">
    <property type="term" value="F:2 iron, 2 sulfur cluster binding"/>
    <property type="evidence" value="ECO:0007669"/>
    <property type="project" value="UniProtKB-KW"/>
</dbReference>
<organism evidence="10 11">
    <name type="scientific">Streptomyces antnestii</name>
    <dbReference type="NCBI Taxonomy" id="2494256"/>
    <lineage>
        <taxon>Bacteria</taxon>
        <taxon>Bacillati</taxon>
        <taxon>Actinomycetota</taxon>
        <taxon>Actinomycetes</taxon>
        <taxon>Kitasatosporales</taxon>
        <taxon>Streptomycetaceae</taxon>
        <taxon>Streptomyces</taxon>
    </lineage>
</organism>
<evidence type="ECO:0000256" key="4">
    <source>
        <dbReference type="ARBA" id="ARBA00022723"/>
    </source>
</evidence>
<dbReference type="InterPro" id="IPR006058">
    <property type="entry name" value="2Fe2S_fd_BS"/>
</dbReference>
<evidence type="ECO:0000259" key="8">
    <source>
        <dbReference type="PROSITE" id="PS51085"/>
    </source>
</evidence>
<evidence type="ECO:0000256" key="3">
    <source>
        <dbReference type="ARBA" id="ARBA00022714"/>
    </source>
</evidence>
<dbReference type="OrthoDB" id="502624at2"/>